<dbReference type="InterPro" id="IPR042557">
    <property type="entry name" value="SCO4226"/>
</dbReference>
<dbReference type="RefSeq" id="WP_077278230.1">
    <property type="nucleotide sequence ID" value="NZ_MVBK01000035.1"/>
</dbReference>
<organism evidence="1 2">
    <name type="scientific">Thioalkalivibrio denitrificans</name>
    <dbReference type="NCBI Taxonomy" id="108003"/>
    <lineage>
        <taxon>Bacteria</taxon>
        <taxon>Pseudomonadati</taxon>
        <taxon>Pseudomonadota</taxon>
        <taxon>Gammaproteobacteria</taxon>
        <taxon>Chromatiales</taxon>
        <taxon>Ectothiorhodospiraceae</taxon>
        <taxon>Thioalkalivibrio</taxon>
    </lineage>
</organism>
<keyword evidence="2" id="KW-1185">Reference proteome</keyword>
<proteinExistence type="predicted"/>
<dbReference type="AlphaFoldDB" id="A0A1V3NKS2"/>
<gene>
    <name evidence="1" type="ORF">B1C78_05955</name>
</gene>
<reference evidence="1 2" key="1">
    <citation type="submission" date="2017-02" db="EMBL/GenBank/DDBJ databases">
        <title>Genomic diversity within the haloalkaliphilic genus Thioalkalivibrio.</title>
        <authorList>
            <person name="Ahn A.-C."/>
            <person name="Meier-Kolthoff J."/>
            <person name="Overmars L."/>
            <person name="Richter M."/>
            <person name="Woyke T."/>
            <person name="Sorokin D.Y."/>
            <person name="Muyzer G."/>
        </authorList>
    </citation>
    <scope>NUCLEOTIDE SEQUENCE [LARGE SCALE GENOMIC DNA]</scope>
    <source>
        <strain evidence="1 2">ALJD</strain>
    </source>
</reference>
<dbReference type="Pfam" id="PF14026">
    <property type="entry name" value="SCO4226-like"/>
    <property type="match status" value="1"/>
</dbReference>
<sequence length="90" mass="10180">MTTYVIERNLGQVSDAQLQEAAAYSKQVRNERFPDVGWDRSYVVKTDSGLLTFCIYEAESPERVLEHARAANLPADRIHEVVMVVDPEAL</sequence>
<protein>
    <recommendedName>
        <fullName evidence="3">DUF4242 domain-containing protein</fullName>
    </recommendedName>
</protein>
<name>A0A1V3NKS2_9GAMM</name>
<evidence type="ECO:0000313" key="2">
    <source>
        <dbReference type="Proteomes" id="UP000189462"/>
    </source>
</evidence>
<dbReference type="InterPro" id="IPR025336">
    <property type="entry name" value="SCO4226-like"/>
</dbReference>
<accession>A0A1V3NKS2</accession>
<dbReference type="Gene3D" id="3.30.70.3090">
    <property type="entry name" value="ORF SCO4226, nickel-binding ferredoxin-like monomer"/>
    <property type="match status" value="1"/>
</dbReference>
<comment type="caution">
    <text evidence="1">The sequence shown here is derived from an EMBL/GenBank/DDBJ whole genome shotgun (WGS) entry which is preliminary data.</text>
</comment>
<evidence type="ECO:0008006" key="3">
    <source>
        <dbReference type="Google" id="ProtNLM"/>
    </source>
</evidence>
<evidence type="ECO:0000313" key="1">
    <source>
        <dbReference type="EMBL" id="OOG25651.1"/>
    </source>
</evidence>
<dbReference type="Proteomes" id="UP000189462">
    <property type="component" value="Unassembled WGS sequence"/>
</dbReference>
<dbReference type="EMBL" id="MVBK01000035">
    <property type="protein sequence ID" value="OOG25651.1"/>
    <property type="molecule type" value="Genomic_DNA"/>
</dbReference>
<dbReference type="STRING" id="108003.B1C78_05955"/>
<dbReference type="OrthoDB" id="9800027at2"/>